<accession>A0A832ZHU2</accession>
<keyword evidence="8 9" id="KW-0472">Membrane</keyword>
<evidence type="ECO:0000256" key="4">
    <source>
        <dbReference type="ARBA" id="ARBA00022692"/>
    </source>
</evidence>
<comment type="subunit">
    <text evidence="9">Part of the protein translocation apparatus. Forms a complex with SecD.</text>
</comment>
<evidence type="ECO:0000256" key="1">
    <source>
        <dbReference type="ARBA" id="ARBA00004651"/>
    </source>
</evidence>
<feature type="transmembrane region" description="Helical" evidence="9">
    <location>
        <begin position="122"/>
        <end position="141"/>
    </location>
</feature>
<dbReference type="PANTHER" id="PTHR30081:SF8">
    <property type="entry name" value="PROTEIN TRANSLOCASE SUBUNIT SECF"/>
    <property type="match status" value="1"/>
</dbReference>
<keyword evidence="4 9" id="KW-0812">Transmembrane</keyword>
<dbReference type="NCBIfam" id="NF006357">
    <property type="entry name" value="PRK08578.2-1"/>
    <property type="match status" value="1"/>
</dbReference>
<organism evidence="11 12">
    <name type="scientific">Methanothermococcus okinawensis</name>
    <dbReference type="NCBI Taxonomy" id="155863"/>
    <lineage>
        <taxon>Archaea</taxon>
        <taxon>Methanobacteriati</taxon>
        <taxon>Methanobacteriota</taxon>
        <taxon>Methanomada group</taxon>
        <taxon>Methanococci</taxon>
        <taxon>Methanococcales</taxon>
        <taxon>Methanococcaceae</taxon>
        <taxon>Methanothermococcus</taxon>
    </lineage>
</organism>
<comment type="function">
    <text evidence="9">Involved in protein export.</text>
</comment>
<keyword evidence="6 9" id="KW-1133">Transmembrane helix</keyword>
<feature type="transmembrane region" description="Helical" evidence="9">
    <location>
        <begin position="7"/>
        <end position="25"/>
    </location>
</feature>
<name>A0A832ZHU2_9EURY</name>
<evidence type="ECO:0000256" key="6">
    <source>
        <dbReference type="ARBA" id="ARBA00022989"/>
    </source>
</evidence>
<feature type="domain" description="Protein export membrane protein SecD/SecF C-terminal" evidence="10">
    <location>
        <begin position="101"/>
        <end position="274"/>
    </location>
</feature>
<evidence type="ECO:0000256" key="8">
    <source>
        <dbReference type="ARBA" id="ARBA00023136"/>
    </source>
</evidence>
<keyword evidence="5 9" id="KW-0653">Protein transport</keyword>
<dbReference type="NCBIfam" id="NF006353">
    <property type="entry name" value="PRK08578.1-1"/>
    <property type="match status" value="1"/>
</dbReference>
<dbReference type="Proteomes" id="UP000618343">
    <property type="component" value="Unassembled WGS sequence"/>
</dbReference>
<dbReference type="InterPro" id="IPR022813">
    <property type="entry name" value="SecD/SecF_arch_bac"/>
</dbReference>
<sequence>MKLDYRVLALIPVILTVISGIIVYVNGLKESVDVSGGVEITITVNKDVDVEKLKEYLPPGVEIRKSLTPSGVLIIIRAGNEIDSEEIIEGLKKFFQVSDLEELKYSQKEISPTLSKRFWSDGLKAIAFAFLFMAVVVYLVFRSPIPALAVILAAVSDIVIALGCMSLFDIPVSTATIAALLMLIGYSVDTDILLTTRVLKRKIGDLEERIKEAMKTGITMSLTTIVAMLVLYLVVTYVVPAAILLRDIALVILFGLIADLLTTWLTNVGILKYYLLRDKDGSTERQ</sequence>
<evidence type="ECO:0000256" key="2">
    <source>
        <dbReference type="ARBA" id="ARBA00022448"/>
    </source>
</evidence>
<dbReference type="EMBL" id="DQUO01000047">
    <property type="protein sequence ID" value="HIP91455.1"/>
    <property type="molecule type" value="Genomic_DNA"/>
</dbReference>
<protein>
    <recommendedName>
        <fullName evidence="9">Protein-export membrane protein SecF</fullName>
    </recommendedName>
</protein>
<dbReference type="AlphaFoldDB" id="A0A832ZHU2"/>
<dbReference type="Pfam" id="PF02355">
    <property type="entry name" value="SecD_SecF_C"/>
    <property type="match status" value="1"/>
</dbReference>
<feature type="transmembrane region" description="Helical" evidence="9">
    <location>
        <begin position="174"/>
        <end position="196"/>
    </location>
</feature>
<dbReference type="InterPro" id="IPR048634">
    <property type="entry name" value="SecD_SecF_C"/>
</dbReference>
<evidence type="ECO:0000313" key="11">
    <source>
        <dbReference type="EMBL" id="HIP91455.1"/>
    </source>
</evidence>
<evidence type="ECO:0000256" key="3">
    <source>
        <dbReference type="ARBA" id="ARBA00022475"/>
    </source>
</evidence>
<evidence type="ECO:0000259" key="10">
    <source>
        <dbReference type="Pfam" id="PF02355"/>
    </source>
</evidence>
<dbReference type="GO" id="GO:0006605">
    <property type="term" value="P:protein targeting"/>
    <property type="evidence" value="ECO:0007669"/>
    <property type="project" value="UniProtKB-UniRule"/>
</dbReference>
<evidence type="ECO:0000256" key="9">
    <source>
        <dbReference type="HAMAP-Rule" id="MF_01464"/>
    </source>
</evidence>
<comment type="caution">
    <text evidence="11">The sequence shown here is derived from an EMBL/GenBank/DDBJ whole genome shotgun (WGS) entry which is preliminary data.</text>
</comment>
<dbReference type="PANTHER" id="PTHR30081">
    <property type="entry name" value="PROTEIN-EXPORT MEMBRANE PROTEIN SEC"/>
    <property type="match status" value="1"/>
</dbReference>
<proteinExistence type="inferred from homology"/>
<evidence type="ECO:0000313" key="12">
    <source>
        <dbReference type="Proteomes" id="UP000618343"/>
    </source>
</evidence>
<gene>
    <name evidence="9" type="primary">secF</name>
    <name evidence="11" type="ORF">EYH21_04075</name>
</gene>
<dbReference type="GO" id="GO:0065002">
    <property type="term" value="P:intracellular protein transmembrane transport"/>
    <property type="evidence" value="ECO:0007669"/>
    <property type="project" value="UniProtKB-UniRule"/>
</dbReference>
<comment type="subcellular location">
    <subcellularLocation>
        <location evidence="1 9">Cell membrane</location>
        <topology evidence="1 9">Multi-pass membrane protein</topology>
    </subcellularLocation>
</comment>
<comment type="similarity">
    <text evidence="9">Belongs to the SecD/SecF family. SecF subfamily.</text>
</comment>
<keyword evidence="3 9" id="KW-1003">Cell membrane</keyword>
<feature type="transmembrane region" description="Helical" evidence="9">
    <location>
        <begin position="249"/>
        <end position="275"/>
    </location>
</feature>
<feature type="transmembrane region" description="Helical" evidence="9">
    <location>
        <begin position="148"/>
        <end position="168"/>
    </location>
</feature>
<dbReference type="InterPro" id="IPR024921">
    <property type="entry name" value="SecF_arc"/>
</dbReference>
<dbReference type="Gene3D" id="1.20.1640.10">
    <property type="entry name" value="Multidrug efflux transporter AcrB transmembrane domain"/>
    <property type="match status" value="1"/>
</dbReference>
<reference evidence="11" key="1">
    <citation type="journal article" date="2020" name="ISME J.">
        <title>Gammaproteobacteria mediating utilization of methyl-, sulfur- and petroleum organic compounds in deep ocean hydrothermal plumes.</title>
        <authorList>
            <person name="Zhou Z."/>
            <person name="Liu Y."/>
            <person name="Pan J."/>
            <person name="Cron B.R."/>
            <person name="Toner B.M."/>
            <person name="Anantharaman K."/>
            <person name="Breier J.A."/>
            <person name="Dick G.J."/>
            <person name="Li M."/>
        </authorList>
    </citation>
    <scope>NUCLEOTIDE SEQUENCE</scope>
    <source>
        <strain evidence="11">SZUA-1471</strain>
    </source>
</reference>
<feature type="transmembrane region" description="Helical" evidence="9">
    <location>
        <begin position="217"/>
        <end position="243"/>
    </location>
</feature>
<dbReference type="HAMAP" id="MF_01464_A">
    <property type="entry name" value="SecF_A"/>
    <property type="match status" value="1"/>
</dbReference>
<dbReference type="SUPFAM" id="SSF82866">
    <property type="entry name" value="Multidrug efflux transporter AcrB transmembrane domain"/>
    <property type="match status" value="1"/>
</dbReference>
<evidence type="ECO:0000256" key="5">
    <source>
        <dbReference type="ARBA" id="ARBA00022927"/>
    </source>
</evidence>
<evidence type="ECO:0000256" key="7">
    <source>
        <dbReference type="ARBA" id="ARBA00023010"/>
    </source>
</evidence>
<keyword evidence="7 9" id="KW-0811">Translocation</keyword>
<dbReference type="GO" id="GO:0005886">
    <property type="term" value="C:plasma membrane"/>
    <property type="evidence" value="ECO:0007669"/>
    <property type="project" value="UniProtKB-SubCell"/>
</dbReference>
<keyword evidence="2 9" id="KW-0813">Transport</keyword>